<keyword evidence="2" id="KW-1185">Reference proteome</keyword>
<accession>A0ABT8DAF2</accession>
<dbReference type="Proteomes" id="UP001243846">
    <property type="component" value="Unassembled WGS sequence"/>
</dbReference>
<evidence type="ECO:0000313" key="2">
    <source>
        <dbReference type="Proteomes" id="UP001243846"/>
    </source>
</evidence>
<protein>
    <submittedName>
        <fullName evidence="1">Uncharacterized protein</fullName>
    </submittedName>
</protein>
<dbReference type="EMBL" id="JAUFRC010000002">
    <property type="protein sequence ID" value="MDN3713675.1"/>
    <property type="molecule type" value="Genomic_DNA"/>
</dbReference>
<proteinExistence type="predicted"/>
<reference evidence="2" key="1">
    <citation type="journal article" date="2019" name="Int. J. Syst. Evol. Microbiol.">
        <title>The Global Catalogue of Microorganisms (GCM) 10K type strain sequencing project: providing services to taxonomists for standard genome sequencing and annotation.</title>
        <authorList>
            <consortium name="The Broad Institute Genomics Platform"/>
            <consortium name="The Broad Institute Genome Sequencing Center for Infectious Disease"/>
            <person name="Wu L."/>
            <person name="Ma J."/>
        </authorList>
    </citation>
    <scope>NUCLEOTIDE SEQUENCE [LARGE SCALE GENOMIC DNA]</scope>
    <source>
        <strain evidence="2">CECT 8482</strain>
    </source>
</reference>
<name>A0ABT8DAF2_9RHOB</name>
<organism evidence="1 2">
    <name type="scientific">Paracoccus cavernae</name>
    <dbReference type="NCBI Taxonomy" id="1571207"/>
    <lineage>
        <taxon>Bacteria</taxon>
        <taxon>Pseudomonadati</taxon>
        <taxon>Pseudomonadota</taxon>
        <taxon>Alphaproteobacteria</taxon>
        <taxon>Rhodobacterales</taxon>
        <taxon>Paracoccaceae</taxon>
        <taxon>Paracoccus</taxon>
    </lineage>
</organism>
<gene>
    <name evidence="1" type="ORF">QWZ10_21475</name>
</gene>
<comment type="caution">
    <text evidence="1">The sequence shown here is derived from an EMBL/GenBank/DDBJ whole genome shotgun (WGS) entry which is preliminary data.</text>
</comment>
<sequence length="101" mass="11120">MVSGQEYAEMGEVDLSETSALPLERLPKPLLVIDRSGEWSLDGEAITPSSCRWLSKEAVEGDVFLVLDRAAPASQLIAALNRPELEPYRLRLVTLRQGPSL</sequence>
<evidence type="ECO:0000313" key="1">
    <source>
        <dbReference type="EMBL" id="MDN3713675.1"/>
    </source>
</evidence>